<sequence>MDDFGTGYSSLSNLQSFPFDKIKIDRSFVASMETDDAARSIVRAIVGIGRSLGLPVVAEGVETEAQHRMVAEEGCPEAQGYLFGRPGPVSFAPAAAAA</sequence>
<proteinExistence type="predicted"/>
<protein>
    <submittedName>
        <fullName evidence="2">EAL domain-containing protein (Putative c-di-GMP-specific phosphodiesterase class I)</fullName>
    </submittedName>
</protein>
<reference evidence="2 3" key="1">
    <citation type="submission" date="2020-03" db="EMBL/GenBank/DDBJ databases">
        <title>Genomic Encyclopedia of Type Strains, Phase IV (KMG-IV): sequencing the most valuable type-strain genomes for metagenomic binning, comparative biology and taxonomic classification.</title>
        <authorList>
            <person name="Goeker M."/>
        </authorList>
    </citation>
    <scope>NUCLEOTIDE SEQUENCE [LARGE SCALE GENOMIC DNA]</scope>
    <source>
        <strain evidence="2 3">DSM 27651</strain>
    </source>
</reference>
<dbReference type="RefSeq" id="WP_425338467.1">
    <property type="nucleotide sequence ID" value="NZ_JAATJE010000001.1"/>
</dbReference>
<gene>
    <name evidence="2" type="ORF">GGR88_001405</name>
</gene>
<dbReference type="CDD" id="cd01948">
    <property type="entry name" value="EAL"/>
    <property type="match status" value="1"/>
</dbReference>
<dbReference type="Pfam" id="PF00563">
    <property type="entry name" value="EAL"/>
    <property type="match status" value="1"/>
</dbReference>
<evidence type="ECO:0000313" key="2">
    <source>
        <dbReference type="EMBL" id="NJC33931.1"/>
    </source>
</evidence>
<name>A0ABX0XMF9_9SPHN</name>
<dbReference type="EMBL" id="JAATJE010000001">
    <property type="protein sequence ID" value="NJC33931.1"/>
    <property type="molecule type" value="Genomic_DNA"/>
</dbReference>
<feature type="domain" description="EAL" evidence="1">
    <location>
        <begin position="1"/>
        <end position="98"/>
    </location>
</feature>
<evidence type="ECO:0000259" key="1">
    <source>
        <dbReference type="PROSITE" id="PS50883"/>
    </source>
</evidence>
<dbReference type="SUPFAM" id="SSF141868">
    <property type="entry name" value="EAL domain-like"/>
    <property type="match status" value="1"/>
</dbReference>
<dbReference type="PANTHER" id="PTHR33121:SF79">
    <property type="entry name" value="CYCLIC DI-GMP PHOSPHODIESTERASE PDED-RELATED"/>
    <property type="match status" value="1"/>
</dbReference>
<dbReference type="Gene3D" id="3.20.20.450">
    <property type="entry name" value="EAL domain"/>
    <property type="match status" value="1"/>
</dbReference>
<dbReference type="PROSITE" id="PS50883">
    <property type="entry name" value="EAL"/>
    <property type="match status" value="1"/>
</dbReference>
<organism evidence="2 3">
    <name type="scientific">Sphingomonas jejuensis</name>
    <dbReference type="NCBI Taxonomy" id="904715"/>
    <lineage>
        <taxon>Bacteria</taxon>
        <taxon>Pseudomonadati</taxon>
        <taxon>Pseudomonadota</taxon>
        <taxon>Alphaproteobacteria</taxon>
        <taxon>Sphingomonadales</taxon>
        <taxon>Sphingomonadaceae</taxon>
        <taxon>Sphingomonas</taxon>
    </lineage>
</organism>
<evidence type="ECO:0000313" key="3">
    <source>
        <dbReference type="Proteomes" id="UP000734218"/>
    </source>
</evidence>
<accession>A0ABX0XMF9</accession>
<dbReference type="InterPro" id="IPR050706">
    <property type="entry name" value="Cyclic-di-GMP_PDE-like"/>
</dbReference>
<dbReference type="InterPro" id="IPR035919">
    <property type="entry name" value="EAL_sf"/>
</dbReference>
<dbReference type="SMART" id="SM00052">
    <property type="entry name" value="EAL"/>
    <property type="match status" value="1"/>
</dbReference>
<dbReference type="InterPro" id="IPR001633">
    <property type="entry name" value="EAL_dom"/>
</dbReference>
<keyword evidence="3" id="KW-1185">Reference proteome</keyword>
<dbReference type="PANTHER" id="PTHR33121">
    <property type="entry name" value="CYCLIC DI-GMP PHOSPHODIESTERASE PDEF"/>
    <property type="match status" value="1"/>
</dbReference>
<comment type="caution">
    <text evidence="2">The sequence shown here is derived from an EMBL/GenBank/DDBJ whole genome shotgun (WGS) entry which is preliminary data.</text>
</comment>
<dbReference type="Proteomes" id="UP000734218">
    <property type="component" value="Unassembled WGS sequence"/>
</dbReference>